<name>A0A250VBR1_STROL</name>
<evidence type="ECO:0000259" key="1">
    <source>
        <dbReference type="Pfam" id="PF07905"/>
    </source>
</evidence>
<dbReference type="PANTHER" id="PTHR33744:SF1">
    <property type="entry name" value="DNA-BINDING TRANSCRIPTIONAL ACTIVATOR ADER"/>
    <property type="match status" value="1"/>
</dbReference>
<gene>
    <name evidence="3" type="ORF">SO3561_03026</name>
</gene>
<evidence type="ECO:0000259" key="2">
    <source>
        <dbReference type="Pfam" id="PF13556"/>
    </source>
</evidence>
<dbReference type="InterPro" id="IPR042070">
    <property type="entry name" value="PucR_C-HTH_sf"/>
</dbReference>
<comment type="caution">
    <text evidence="3">The sequence shown here is derived from an EMBL/GenBank/DDBJ whole genome shotgun (WGS) entry which is preliminary data.</text>
</comment>
<accession>A0A250VBR1</accession>
<keyword evidence="4" id="KW-1185">Reference proteome</keyword>
<evidence type="ECO:0000313" key="4">
    <source>
        <dbReference type="Proteomes" id="UP000217446"/>
    </source>
</evidence>
<reference evidence="4" key="1">
    <citation type="submission" date="2017-05" db="EMBL/GenBank/DDBJ databases">
        <title>Streptomyces olivochromogenes NBRC 3561 whole genome shotgun sequence.</title>
        <authorList>
            <person name="Dohra H."/>
            <person name="Kodani S."/>
        </authorList>
    </citation>
    <scope>NUCLEOTIDE SEQUENCE [LARGE SCALE GENOMIC DNA]</scope>
    <source>
        <strain evidence="4">NBRC 3561</strain>
    </source>
</reference>
<feature type="domain" description="PucR C-terminal helix-turn-helix" evidence="2">
    <location>
        <begin position="489"/>
        <end position="547"/>
    </location>
</feature>
<evidence type="ECO:0000313" key="3">
    <source>
        <dbReference type="EMBL" id="GAX51524.1"/>
    </source>
</evidence>
<dbReference type="Proteomes" id="UP000217446">
    <property type="component" value="Unassembled WGS sequence"/>
</dbReference>
<dbReference type="STRING" id="1963.AQJ27_21615"/>
<organism evidence="3 4">
    <name type="scientific">Streptomyces olivochromogenes</name>
    <dbReference type="NCBI Taxonomy" id="1963"/>
    <lineage>
        <taxon>Bacteria</taxon>
        <taxon>Bacillati</taxon>
        <taxon>Actinomycetota</taxon>
        <taxon>Actinomycetes</taxon>
        <taxon>Kitasatosporales</taxon>
        <taxon>Streptomycetaceae</taxon>
        <taxon>Streptomyces</taxon>
    </lineage>
</organism>
<protein>
    <recommendedName>
        <fullName evidence="5">PucR family transcriptional regulator</fullName>
    </recommendedName>
</protein>
<dbReference type="RefSeq" id="WP_067371199.1">
    <property type="nucleotide sequence ID" value="NZ_BDQI01000005.1"/>
</dbReference>
<dbReference type="Pfam" id="PF13556">
    <property type="entry name" value="HTH_30"/>
    <property type="match status" value="1"/>
</dbReference>
<sequence>MRPTLASIVHHSALKLTVRAGEDRLDVPVRWAHVSELADPVPYMEGGELLLITALQLDAEDPDVMRRYVKRLVGAGVVGLGFAVGVNYDEIPKALVDAAEEEGLPLLEVPRRTPFLAISKAVSAAIAADQYRAVTAGFAAQRELTKQALNDGPEGLLSALAGQVDGWAALYDASGAVVATAPEWAGRRAARITSDVERLRERPAPASSVVGGEDRVELHSLGTGRRPRAALAVGTAAALGTAERYAVHSAIALLTLTTERSRSLHAAEQRIGAAVLRMLLAGQPEHARTVAGDLYGELLDAPFRLILAESASASAARAHADGHARVAAAKPSKAPVVVPDPTNGDPLGGLAEIVESAAARSGESVLVVPDGERLVVLAVDGGAAVTACGEYAAALDAARIATREQPVGDEDELVVGLSAPAGPIAAAAAYKQAEQALSVARRRGRSLVEHEELAAGSVLPLLADDAVRAFADGLLRPLNEHDATGRGDLVASLRAWLSRHGQWDAAAADLGVHRHTLRYRMRRVEEILGRSLDDPDVRMELWLALKATAAAGE</sequence>
<dbReference type="InterPro" id="IPR051448">
    <property type="entry name" value="CdaR-like_regulators"/>
</dbReference>
<dbReference type="InterPro" id="IPR025736">
    <property type="entry name" value="PucR_C-HTH_dom"/>
</dbReference>
<dbReference type="Pfam" id="PF07905">
    <property type="entry name" value="PucR"/>
    <property type="match status" value="1"/>
</dbReference>
<evidence type="ECO:0008006" key="5">
    <source>
        <dbReference type="Google" id="ProtNLM"/>
    </source>
</evidence>
<proteinExistence type="predicted"/>
<dbReference type="Gene3D" id="1.10.10.2840">
    <property type="entry name" value="PucR C-terminal helix-turn-helix domain"/>
    <property type="match status" value="1"/>
</dbReference>
<dbReference type="InterPro" id="IPR012914">
    <property type="entry name" value="PucR_dom"/>
</dbReference>
<dbReference type="EMBL" id="BDQI01000005">
    <property type="protein sequence ID" value="GAX51524.1"/>
    <property type="molecule type" value="Genomic_DNA"/>
</dbReference>
<dbReference type="PANTHER" id="PTHR33744">
    <property type="entry name" value="CARBOHYDRATE DIACID REGULATOR"/>
    <property type="match status" value="1"/>
</dbReference>
<dbReference type="AlphaFoldDB" id="A0A250VBR1"/>
<feature type="domain" description="Purine catabolism PurC-like" evidence="1">
    <location>
        <begin position="9"/>
        <end position="126"/>
    </location>
</feature>